<evidence type="ECO:0000256" key="1">
    <source>
        <dbReference type="ARBA" id="ARBA00022833"/>
    </source>
</evidence>
<reference evidence="7 8" key="1">
    <citation type="submission" date="2016-04" db="EMBL/GenBank/DDBJ databases">
        <title>Evolutionary innovation and constraint leading to complex multicellularity in the Ascomycota.</title>
        <authorList>
            <person name="Cisse O."/>
            <person name="Nguyen A."/>
            <person name="Hewitt D.A."/>
            <person name="Jedd G."/>
            <person name="Stajich J.E."/>
        </authorList>
    </citation>
    <scope>NUCLEOTIDE SEQUENCE [LARGE SCALE GENOMIC DNA]</scope>
    <source>
        <strain evidence="7 8">DAH-3</strain>
    </source>
</reference>
<dbReference type="AlphaFoldDB" id="A0A1U7LHM6"/>
<gene>
    <name evidence="7" type="ORF">NEOLI_002252</name>
</gene>
<dbReference type="Pfam" id="PF04082">
    <property type="entry name" value="Fungal_trans"/>
    <property type="match status" value="1"/>
</dbReference>
<evidence type="ECO:0000256" key="3">
    <source>
        <dbReference type="ARBA" id="ARBA00023125"/>
    </source>
</evidence>
<evidence type="ECO:0000259" key="6">
    <source>
        <dbReference type="Pfam" id="PF04082"/>
    </source>
</evidence>
<dbReference type="GO" id="GO:0003677">
    <property type="term" value="F:DNA binding"/>
    <property type="evidence" value="ECO:0007669"/>
    <property type="project" value="UniProtKB-KW"/>
</dbReference>
<dbReference type="PANTHER" id="PTHR47663">
    <property type="entry name" value="XYLANOLYTIC TRANSCRIPTIONAL ACTIVATOR XLNR-RELATED"/>
    <property type="match status" value="1"/>
</dbReference>
<dbReference type="InterPro" id="IPR007219">
    <property type="entry name" value="XnlR_reg_dom"/>
</dbReference>
<dbReference type="GO" id="GO:0006351">
    <property type="term" value="P:DNA-templated transcription"/>
    <property type="evidence" value="ECO:0007669"/>
    <property type="project" value="InterPro"/>
</dbReference>
<comment type="caution">
    <text evidence="7">The sequence shown here is derived from an EMBL/GenBank/DDBJ whole genome shotgun (WGS) entry which is preliminary data.</text>
</comment>
<keyword evidence="2" id="KW-0805">Transcription regulation</keyword>
<evidence type="ECO:0000256" key="2">
    <source>
        <dbReference type="ARBA" id="ARBA00023015"/>
    </source>
</evidence>
<evidence type="ECO:0000313" key="7">
    <source>
        <dbReference type="EMBL" id="OLL22052.1"/>
    </source>
</evidence>
<dbReference type="OrthoDB" id="5365785at2759"/>
<name>A0A1U7LHM6_NEOID</name>
<accession>A0A1U7LHM6</accession>
<evidence type="ECO:0000256" key="4">
    <source>
        <dbReference type="ARBA" id="ARBA00023163"/>
    </source>
</evidence>
<sequence length="462" mass="52627">MTPPSPAIKYPILEPVLAQLHFLPANVASDLLETYFSDLNPYVLAHCLRKRNCLARTPGTQRRTTPALLFAILCVAAHTCNHPYLTNTPVSRARLVQRLFELCLISLRPLQHDEICGGGLDDVICYIQISVMIAASEFKGVSLRWFHSGISLARELRFNCETVDNSISQDEREERRRSWWLLYAMDRHLALCYNRTMAITDVETAGLYQPCDEFHWNSNEDLPVPPSDHPHGPYFLVRGSDIFGFFLPLMSILGQVVILHEIYQSITLNFGDLGHLKVQIVQKLESYRISLENWRYDGTFRMYALQIWHAIYILISGKWDVIEMIKDTDGWISSEEFVTATAQAVSAAHAVNHILQIDPDLTLMPWFFGIYLLQGSFLILLIVDKLGPSASPAVLEACEIIIRAHESCVVTLDTQYQRNFRKVMRTALHEATTEQVEFEAKSGKLEVLKLYRWCGDGRGLVV</sequence>
<protein>
    <submittedName>
        <fullName evidence="7">Xylanolytic transcriptional activator xlnR</fullName>
    </submittedName>
</protein>
<keyword evidence="4" id="KW-0804">Transcription</keyword>
<keyword evidence="8" id="KW-1185">Reference proteome</keyword>
<dbReference type="EMBL" id="LXFE01003940">
    <property type="protein sequence ID" value="OLL22052.1"/>
    <property type="molecule type" value="Genomic_DNA"/>
</dbReference>
<evidence type="ECO:0000256" key="5">
    <source>
        <dbReference type="ARBA" id="ARBA00023242"/>
    </source>
</evidence>
<keyword evidence="1" id="KW-0862">Zinc</keyword>
<keyword evidence="3" id="KW-0238">DNA-binding</keyword>
<proteinExistence type="predicted"/>
<dbReference type="Proteomes" id="UP000186594">
    <property type="component" value="Unassembled WGS sequence"/>
</dbReference>
<keyword evidence="5" id="KW-0539">Nucleus</keyword>
<dbReference type="CDD" id="cd12148">
    <property type="entry name" value="fungal_TF_MHR"/>
    <property type="match status" value="1"/>
</dbReference>
<dbReference type="STRING" id="1198029.A0A1U7LHM6"/>
<evidence type="ECO:0000313" key="8">
    <source>
        <dbReference type="Proteomes" id="UP000186594"/>
    </source>
</evidence>
<dbReference type="InterPro" id="IPR051439">
    <property type="entry name" value="XlnR/Xlr1"/>
</dbReference>
<dbReference type="OMA" id="WWSKATR"/>
<feature type="domain" description="Xylanolytic transcriptional activator regulatory" evidence="6">
    <location>
        <begin position="32"/>
        <end position="295"/>
    </location>
</feature>
<organism evidence="7 8">
    <name type="scientific">Neolecta irregularis (strain DAH-3)</name>
    <dbReference type="NCBI Taxonomy" id="1198029"/>
    <lineage>
        <taxon>Eukaryota</taxon>
        <taxon>Fungi</taxon>
        <taxon>Dikarya</taxon>
        <taxon>Ascomycota</taxon>
        <taxon>Taphrinomycotina</taxon>
        <taxon>Neolectales</taxon>
        <taxon>Neolectaceae</taxon>
        <taxon>Neolecta</taxon>
    </lineage>
</organism>
<dbReference type="PANTHER" id="PTHR47663:SF1">
    <property type="entry name" value="XYLANOLYTIC TRANSCRIPTIONAL ACTIVATOR XLNR-RELATED"/>
    <property type="match status" value="1"/>
</dbReference>
<dbReference type="GO" id="GO:0008270">
    <property type="term" value="F:zinc ion binding"/>
    <property type="evidence" value="ECO:0007669"/>
    <property type="project" value="InterPro"/>
</dbReference>